<evidence type="ECO:0000313" key="4">
    <source>
        <dbReference type="Proteomes" id="UP000663825"/>
    </source>
</evidence>
<sequence length="240" mass="27450">MTDHSSSSKPKFTLDESFDYTIFLSLTLAPDKDQTILIQILHRDWTRNINEQHLYLQSFNSQDKKLVTRNASDSLKPIWRGEWIAYIAGFTGEGSVEGVYQENQGRLYSLNVVSGQIERWADKFKGAMNDFALLENGRKGVILLGQLNTEIQIYTQQSTYDPLIKLTGWNGTSENLVTTCVENKSTIAFIHSSFDAPQEIYYINTIDQLNSAKKVTNENKLFTERNLPKGTSYRWANKDD</sequence>
<keyword evidence="5" id="KW-1185">Reference proteome</keyword>
<dbReference type="OrthoDB" id="416344at2759"/>
<dbReference type="Proteomes" id="UP000663825">
    <property type="component" value="Unassembled WGS sequence"/>
</dbReference>
<dbReference type="AlphaFoldDB" id="A0A817Q159"/>
<gene>
    <name evidence="1" type="ORF">LUA448_LOCUS77</name>
    <name evidence="2" type="ORF">TIS948_LOCUS11252</name>
    <name evidence="3" type="ORF">UJA718_LOCUS18479</name>
</gene>
<dbReference type="EMBL" id="CAJNXB010001581">
    <property type="protein sequence ID" value="CAF3179258.1"/>
    <property type="molecule type" value="Genomic_DNA"/>
</dbReference>
<dbReference type="Proteomes" id="UP000663873">
    <property type="component" value="Unassembled WGS sequence"/>
</dbReference>
<name>A0A817Q159_9BILA</name>
<proteinExistence type="predicted"/>
<evidence type="ECO:0000313" key="1">
    <source>
        <dbReference type="EMBL" id="CAF3164517.1"/>
    </source>
</evidence>
<dbReference type="Proteomes" id="UP000663833">
    <property type="component" value="Unassembled WGS sequence"/>
</dbReference>
<accession>A0A817Q159</accession>
<organism evidence="2 4">
    <name type="scientific">Rotaria socialis</name>
    <dbReference type="NCBI Taxonomy" id="392032"/>
    <lineage>
        <taxon>Eukaryota</taxon>
        <taxon>Metazoa</taxon>
        <taxon>Spiralia</taxon>
        <taxon>Gnathifera</taxon>
        <taxon>Rotifera</taxon>
        <taxon>Eurotatoria</taxon>
        <taxon>Bdelloidea</taxon>
        <taxon>Philodinida</taxon>
        <taxon>Philodinidae</taxon>
        <taxon>Rotaria</taxon>
    </lineage>
</organism>
<dbReference type="EMBL" id="CAJOBP010003143">
    <property type="protein sequence ID" value="CAF4391940.1"/>
    <property type="molecule type" value="Genomic_DNA"/>
</dbReference>
<dbReference type="EMBL" id="CAJNYD010000002">
    <property type="protein sequence ID" value="CAF3164517.1"/>
    <property type="molecule type" value="Genomic_DNA"/>
</dbReference>
<evidence type="ECO:0000313" key="3">
    <source>
        <dbReference type="EMBL" id="CAF4391940.1"/>
    </source>
</evidence>
<comment type="caution">
    <text evidence="2">The sequence shown here is derived from an EMBL/GenBank/DDBJ whole genome shotgun (WGS) entry which is preliminary data.</text>
</comment>
<evidence type="ECO:0000313" key="5">
    <source>
        <dbReference type="Proteomes" id="UP000663873"/>
    </source>
</evidence>
<reference evidence="2" key="1">
    <citation type="submission" date="2021-02" db="EMBL/GenBank/DDBJ databases">
        <authorList>
            <person name="Nowell W R."/>
        </authorList>
    </citation>
    <scope>NUCLEOTIDE SEQUENCE</scope>
</reference>
<protein>
    <submittedName>
        <fullName evidence="2">Uncharacterized protein</fullName>
    </submittedName>
</protein>
<evidence type="ECO:0000313" key="2">
    <source>
        <dbReference type="EMBL" id="CAF3179258.1"/>
    </source>
</evidence>